<evidence type="ECO:0000313" key="3">
    <source>
        <dbReference type="EMBL" id="SKA65537.1"/>
    </source>
</evidence>
<feature type="signal peptide" evidence="2">
    <location>
        <begin position="1"/>
        <end position="27"/>
    </location>
</feature>
<dbReference type="RefSeq" id="WP_078765997.1">
    <property type="nucleotide sequence ID" value="NZ_FUXZ01000006.1"/>
</dbReference>
<proteinExistence type="predicted"/>
<feature type="chain" id="PRO_5013046628" description="DUF3298 domain-containing protein" evidence="2">
    <location>
        <begin position="28"/>
        <end position="281"/>
    </location>
</feature>
<name>A0A1T4VKU2_9FIRM</name>
<dbReference type="Gene3D" id="3.30.565.40">
    <property type="entry name" value="Fervidobacterium nodosum Rt17-B1 like"/>
    <property type="match status" value="1"/>
</dbReference>
<protein>
    <recommendedName>
        <fullName evidence="5">DUF3298 domain-containing protein</fullName>
    </recommendedName>
</protein>
<dbReference type="AlphaFoldDB" id="A0A1T4VKU2"/>
<organism evidence="3 4">
    <name type="scientific">Eubacterium uniforme</name>
    <dbReference type="NCBI Taxonomy" id="39495"/>
    <lineage>
        <taxon>Bacteria</taxon>
        <taxon>Bacillati</taxon>
        <taxon>Bacillota</taxon>
        <taxon>Clostridia</taxon>
        <taxon>Eubacteriales</taxon>
        <taxon>Eubacteriaceae</taxon>
        <taxon>Eubacterium</taxon>
    </lineage>
</organism>
<sequence length="281" mass="31742">MKLKNIIPVAVACMVAFAPVADTTVNAQDNTTTVTVTQENTNKNNNTGENTTNNNTSNQESNKENQKPKKINGIKIRYKKTDKSEVVKGSKSTIDVNYVYERVVLKGKQTGLKKINKQLKKYSNNFFVVPNGQESIIDLAKVISNERTENDTYEYSAGQTVSYVGKKYVSICEFSYWYAGGVHNTIVKGHTFNLKTGKEVKKITKFTKVKNLDRLKKGIKKKVEKSLVEGEPYYPEAIDKKKATDFDFYIDEDGSVKVCFEPYEVASGGWFREYKLKGSLK</sequence>
<dbReference type="OrthoDB" id="5637at2"/>
<evidence type="ECO:0000313" key="4">
    <source>
        <dbReference type="Proteomes" id="UP000190814"/>
    </source>
</evidence>
<evidence type="ECO:0000256" key="2">
    <source>
        <dbReference type="SAM" id="SignalP"/>
    </source>
</evidence>
<dbReference type="EMBL" id="FUXZ01000006">
    <property type="protein sequence ID" value="SKA65537.1"/>
    <property type="molecule type" value="Genomic_DNA"/>
</dbReference>
<accession>A0A1T4VKU2</accession>
<keyword evidence="4" id="KW-1185">Reference proteome</keyword>
<keyword evidence="2" id="KW-0732">Signal</keyword>
<feature type="compositionally biased region" description="Low complexity" evidence="1">
    <location>
        <begin position="35"/>
        <end position="60"/>
    </location>
</feature>
<dbReference type="Proteomes" id="UP000190814">
    <property type="component" value="Unassembled WGS sequence"/>
</dbReference>
<dbReference type="STRING" id="39495.SAMN02745111_01125"/>
<evidence type="ECO:0008006" key="5">
    <source>
        <dbReference type="Google" id="ProtNLM"/>
    </source>
</evidence>
<feature type="region of interest" description="Disordered" evidence="1">
    <location>
        <begin position="35"/>
        <end position="71"/>
    </location>
</feature>
<gene>
    <name evidence="3" type="ORF">SAMN02745111_01125</name>
</gene>
<evidence type="ECO:0000256" key="1">
    <source>
        <dbReference type="SAM" id="MobiDB-lite"/>
    </source>
</evidence>
<reference evidence="3 4" key="1">
    <citation type="submission" date="2017-02" db="EMBL/GenBank/DDBJ databases">
        <authorList>
            <person name="Peterson S.W."/>
        </authorList>
    </citation>
    <scope>NUCLEOTIDE SEQUENCE [LARGE SCALE GENOMIC DNA]</scope>
    <source>
        <strain evidence="3 4">ATCC 35992</strain>
    </source>
</reference>